<dbReference type="Proteomes" id="UP001212263">
    <property type="component" value="Unassembled WGS sequence"/>
</dbReference>
<feature type="transmembrane region" description="Helical" evidence="1">
    <location>
        <begin position="29"/>
        <end position="47"/>
    </location>
</feature>
<gene>
    <name evidence="2" type="ORF">PN645_00820</name>
</gene>
<sequence>MMSFTTGALSTLIFSSSWSIDDPGNILVRQLVSLTGGILSTVLIAWLKHRWKDKGHRN</sequence>
<keyword evidence="1" id="KW-0472">Membrane</keyword>
<protein>
    <recommendedName>
        <fullName evidence="4">Holin</fullName>
    </recommendedName>
</protein>
<evidence type="ECO:0000313" key="3">
    <source>
        <dbReference type="Proteomes" id="UP001212263"/>
    </source>
</evidence>
<comment type="caution">
    <text evidence="2">The sequence shown here is derived from an EMBL/GenBank/DDBJ whole genome shotgun (WGS) entry which is preliminary data.</text>
</comment>
<evidence type="ECO:0008006" key="4">
    <source>
        <dbReference type="Google" id="ProtNLM"/>
    </source>
</evidence>
<dbReference type="EMBL" id="JAQMRD010000001">
    <property type="protein sequence ID" value="MDB9221543.1"/>
    <property type="molecule type" value="Genomic_DNA"/>
</dbReference>
<accession>A0AAW6FED0</accession>
<dbReference type="RefSeq" id="WP_217773818.1">
    <property type="nucleotide sequence ID" value="NZ_BAABYK010000001.1"/>
</dbReference>
<organism evidence="2 3">
    <name type="scientific">Odoribacter splanchnicus</name>
    <dbReference type="NCBI Taxonomy" id="28118"/>
    <lineage>
        <taxon>Bacteria</taxon>
        <taxon>Pseudomonadati</taxon>
        <taxon>Bacteroidota</taxon>
        <taxon>Bacteroidia</taxon>
        <taxon>Bacteroidales</taxon>
        <taxon>Odoribacteraceae</taxon>
        <taxon>Odoribacter</taxon>
    </lineage>
</organism>
<evidence type="ECO:0000256" key="1">
    <source>
        <dbReference type="SAM" id="Phobius"/>
    </source>
</evidence>
<evidence type="ECO:0000313" key="2">
    <source>
        <dbReference type="EMBL" id="MDB9221543.1"/>
    </source>
</evidence>
<keyword evidence="1" id="KW-0812">Transmembrane</keyword>
<keyword evidence="1" id="KW-1133">Transmembrane helix</keyword>
<proteinExistence type="predicted"/>
<dbReference type="AlphaFoldDB" id="A0AAW6FED0"/>
<name>A0AAW6FED0_9BACT</name>
<reference evidence="2" key="1">
    <citation type="submission" date="2023-01" db="EMBL/GenBank/DDBJ databases">
        <title>Human gut microbiome strain richness.</title>
        <authorList>
            <person name="Chen-Liaw A."/>
        </authorList>
    </citation>
    <scope>NUCLEOTIDE SEQUENCE</scope>
    <source>
        <strain evidence="2">RTP21484st1_B7_RTP21484_190118</strain>
    </source>
</reference>